<keyword evidence="2" id="KW-1185">Reference proteome</keyword>
<accession>A0A506V8C2</accession>
<dbReference type="RefSeq" id="WP_141176280.1">
    <property type="nucleotide sequence ID" value="NZ_JBHUFX010000002.1"/>
</dbReference>
<dbReference type="EMBL" id="VHQI01000006">
    <property type="protein sequence ID" value="TPW41935.1"/>
    <property type="molecule type" value="Genomic_DNA"/>
</dbReference>
<proteinExistence type="predicted"/>
<dbReference type="Proteomes" id="UP000319523">
    <property type="component" value="Unassembled WGS sequence"/>
</dbReference>
<dbReference type="OrthoDB" id="5351532at2"/>
<protein>
    <submittedName>
        <fullName evidence="1">DUF1963 domain-containing protein</fullName>
    </submittedName>
</protein>
<evidence type="ECO:0000313" key="2">
    <source>
        <dbReference type="Proteomes" id="UP000319523"/>
    </source>
</evidence>
<dbReference type="AlphaFoldDB" id="A0A506V8C2"/>
<dbReference type="Gene3D" id="2.30.320.10">
    <property type="entry name" value="YwqG-like"/>
    <property type="match status" value="1"/>
</dbReference>
<evidence type="ECO:0000313" key="1">
    <source>
        <dbReference type="EMBL" id="TPW41935.1"/>
    </source>
</evidence>
<reference evidence="1 2" key="1">
    <citation type="submission" date="2019-06" db="EMBL/GenBank/DDBJ databases">
        <authorList>
            <person name="Yang Y."/>
        </authorList>
    </citation>
    <scope>NUCLEOTIDE SEQUENCE [LARGE SCALE GENOMIC DNA]</scope>
    <source>
        <strain evidence="1 2">BIT-26</strain>
    </source>
</reference>
<organism evidence="1 2">
    <name type="scientific">Mixta tenebrionis</name>
    <dbReference type="NCBI Taxonomy" id="2562439"/>
    <lineage>
        <taxon>Bacteria</taxon>
        <taxon>Pseudomonadati</taxon>
        <taxon>Pseudomonadota</taxon>
        <taxon>Gammaproteobacteria</taxon>
        <taxon>Enterobacterales</taxon>
        <taxon>Erwiniaceae</taxon>
        <taxon>Mixta</taxon>
    </lineage>
</organism>
<comment type="caution">
    <text evidence="1">The sequence shown here is derived from an EMBL/GenBank/DDBJ whole genome shotgun (WGS) entry which is preliminary data.</text>
</comment>
<sequence>MKKIPPFQLIPHPLTKKAEALPKFKKAPEPIGSRHKLGGTPDFIQGGIWPDCPECGEQMTFYAQLDSINDNYCIADCGMIYVFVCLDCIEVQSFIEFY</sequence>
<gene>
    <name evidence="1" type="ORF">FKM52_11280</name>
</gene>
<name>A0A506V8C2_9GAMM</name>